<dbReference type="RefSeq" id="WP_205087542.1">
    <property type="nucleotide sequence ID" value="NZ_JACJLA010000004.1"/>
</dbReference>
<name>A0ABS2GGT6_9FIRM</name>
<keyword evidence="3" id="KW-1185">Reference proteome</keyword>
<organism evidence="2 3">
    <name type="scientific">Veillonella magna</name>
    <dbReference type="NCBI Taxonomy" id="464322"/>
    <lineage>
        <taxon>Bacteria</taxon>
        <taxon>Bacillati</taxon>
        <taxon>Bacillota</taxon>
        <taxon>Negativicutes</taxon>
        <taxon>Veillonellales</taxon>
        <taxon>Veillonellaceae</taxon>
        <taxon>Veillonella</taxon>
    </lineage>
</organism>
<feature type="domain" description="MobA-like NTP transferase" evidence="1">
    <location>
        <begin position="5"/>
        <end position="166"/>
    </location>
</feature>
<dbReference type="PANTHER" id="PTHR43777">
    <property type="entry name" value="MOLYBDENUM COFACTOR CYTIDYLYLTRANSFERASE"/>
    <property type="match status" value="1"/>
</dbReference>
<gene>
    <name evidence="2" type="ORF">H6A01_03250</name>
</gene>
<evidence type="ECO:0000313" key="3">
    <source>
        <dbReference type="Proteomes" id="UP000707138"/>
    </source>
</evidence>
<accession>A0ABS2GGT6</accession>
<dbReference type="InterPro" id="IPR025877">
    <property type="entry name" value="MobA-like_NTP_Trfase"/>
</dbReference>
<dbReference type="Gene3D" id="3.90.550.10">
    <property type="entry name" value="Spore Coat Polysaccharide Biosynthesis Protein SpsA, Chain A"/>
    <property type="match status" value="1"/>
</dbReference>
<dbReference type="SUPFAM" id="SSF53448">
    <property type="entry name" value="Nucleotide-diphospho-sugar transferases"/>
    <property type="match status" value="1"/>
</dbReference>
<dbReference type="EMBL" id="JACJLA010000004">
    <property type="protein sequence ID" value="MBM6912349.1"/>
    <property type="molecule type" value="Genomic_DNA"/>
</dbReference>
<dbReference type="CDD" id="cd04182">
    <property type="entry name" value="GT_2_like_f"/>
    <property type="match status" value="1"/>
</dbReference>
<dbReference type="PANTHER" id="PTHR43777:SF1">
    <property type="entry name" value="MOLYBDENUM COFACTOR CYTIDYLYLTRANSFERASE"/>
    <property type="match status" value="1"/>
</dbReference>
<dbReference type="Pfam" id="PF12804">
    <property type="entry name" value="NTP_transf_3"/>
    <property type="match status" value="1"/>
</dbReference>
<evidence type="ECO:0000313" key="2">
    <source>
        <dbReference type="EMBL" id="MBM6912349.1"/>
    </source>
</evidence>
<proteinExistence type="predicted"/>
<dbReference type="Proteomes" id="UP000707138">
    <property type="component" value="Unassembled WGS sequence"/>
</dbReference>
<sequence length="202" mass="21856">MSLGVVVLAAGLSSRMGRCKALLPWRNGTILDAVLAAFTDLPMQSERILVVGRDRATMEPIATRHGFCTVKNPCPEDGQASSLRQGVAALGDVDGILCAVADQPLLEARYIRRMVDVFGKHGGNRQRIVCPQYGDTRGGNPVIFGASWREDLMKVTGDVGGRAIVRGKGKAYVSHCPLPAEVGCDLDTPEEYAKMYRLWGKL</sequence>
<comment type="caution">
    <text evidence="2">The sequence shown here is derived from an EMBL/GenBank/DDBJ whole genome shotgun (WGS) entry which is preliminary data.</text>
</comment>
<protein>
    <submittedName>
        <fullName evidence="2">Nucleotidyltransferase family protein</fullName>
    </submittedName>
</protein>
<evidence type="ECO:0000259" key="1">
    <source>
        <dbReference type="Pfam" id="PF12804"/>
    </source>
</evidence>
<reference evidence="2 3" key="1">
    <citation type="journal article" date="2021" name="Sci. Rep.">
        <title>The distribution of antibiotic resistance genes in chicken gut microbiota commensals.</title>
        <authorList>
            <person name="Juricova H."/>
            <person name="Matiasovicova J."/>
            <person name="Kubasova T."/>
            <person name="Cejkova D."/>
            <person name="Rychlik I."/>
        </authorList>
    </citation>
    <scope>NUCLEOTIDE SEQUENCE [LARGE SCALE GENOMIC DNA]</scope>
    <source>
        <strain evidence="2 3">An537</strain>
    </source>
</reference>
<dbReference type="InterPro" id="IPR029044">
    <property type="entry name" value="Nucleotide-diphossugar_trans"/>
</dbReference>